<dbReference type="Gene3D" id="2.60.40.3650">
    <property type="match status" value="1"/>
</dbReference>
<dbReference type="InterPro" id="IPR036034">
    <property type="entry name" value="PDZ_sf"/>
</dbReference>
<dbReference type="InterPro" id="IPR001478">
    <property type="entry name" value="PDZ"/>
</dbReference>
<evidence type="ECO:0000259" key="1">
    <source>
        <dbReference type="PROSITE" id="PS50106"/>
    </source>
</evidence>
<dbReference type="SUPFAM" id="SSF50156">
    <property type="entry name" value="PDZ domain-like"/>
    <property type="match status" value="1"/>
</dbReference>
<dbReference type="PROSITE" id="PS50106">
    <property type="entry name" value="PDZ"/>
    <property type="match status" value="1"/>
</dbReference>
<accession>A0ABY6D0T4</accession>
<dbReference type="InterPro" id="IPR024191">
    <property type="entry name" value="Peptidase_M61"/>
</dbReference>
<dbReference type="InterPro" id="IPR007963">
    <property type="entry name" value="Peptidase_M61_catalytic"/>
</dbReference>
<evidence type="ECO:0000313" key="3">
    <source>
        <dbReference type="Proteomes" id="UP001062165"/>
    </source>
</evidence>
<keyword evidence="3" id="KW-1185">Reference proteome</keyword>
<dbReference type="SUPFAM" id="SSF55486">
    <property type="entry name" value="Metalloproteases ('zincins'), catalytic domain"/>
    <property type="match status" value="1"/>
</dbReference>
<sequence>MITCRLSFPNPLTHLLHIDLKFQINTQASLDLILPAWRPGRYELASFVENIQRFSVMDENGSSLKWHKTRPNIWRVATNQTKEITVSYQYYANKMDAGNSVLDDHQIYINFINCIFYTHLHQTEEINLVIDIPANYKVSCSLPNPTLGVYQAANYQQLVDAPLLASPDLKTLNYEAGGCLFTIAILGACPLTDDEIITDFKKFSESQITAMGSAPTQQYDFIIQSLDYPHYHGVEHQNATVLVLGPNDESQHAAYYEKLMGVASHELFHAWNVTRIRPTELSPYQFDIETMTDTGFVTEGFTTYYGDLFLKQSGVFTQDEYFKEINTLLKRHFENYGRFESTLIQSSQNLWVDGYKNIFPSKKVSIYVKGALCALILDLTIRKNTKHEAHLIEVIKRLYANHTYNKGGYSQADVYRILQEVGGQDLQSLLASLYESTTSLEPLLQKALDFVGCTLISQPHPITLTSKFGIRCQGAAISEIAPGSSAEEKLSVGDEILRWNGEAFHSEKANVLVSNFVRIKRGARLLDINLEPNDKSYFSSYEIAIKTQASDEQLKNLSLWLSNNQK</sequence>
<dbReference type="EMBL" id="CP106735">
    <property type="protein sequence ID" value="UXX79766.1"/>
    <property type="molecule type" value="Genomic_DNA"/>
</dbReference>
<dbReference type="Proteomes" id="UP001062165">
    <property type="component" value="Chromosome"/>
</dbReference>
<dbReference type="InterPro" id="IPR040756">
    <property type="entry name" value="Peptidase_M61_N"/>
</dbReference>
<protein>
    <submittedName>
        <fullName evidence="2">M61 family peptidase</fullName>
    </submittedName>
</protein>
<feature type="domain" description="PDZ" evidence="1">
    <location>
        <begin position="468"/>
        <end position="512"/>
    </location>
</feature>
<dbReference type="InterPro" id="IPR027268">
    <property type="entry name" value="Peptidase_M4/M1_CTD_sf"/>
</dbReference>
<organism evidence="2 3">
    <name type="scientific">Reichenbachiella carrageenanivorans</name>
    <dbReference type="NCBI Taxonomy" id="2979869"/>
    <lineage>
        <taxon>Bacteria</taxon>
        <taxon>Pseudomonadati</taxon>
        <taxon>Bacteroidota</taxon>
        <taxon>Cytophagia</taxon>
        <taxon>Cytophagales</taxon>
        <taxon>Reichenbachiellaceae</taxon>
        <taxon>Reichenbachiella</taxon>
    </lineage>
</organism>
<gene>
    <name evidence="2" type="ORF">N7E81_01405</name>
</gene>
<reference evidence="2" key="1">
    <citation type="submission" date="2022-10" db="EMBL/GenBank/DDBJ databases">
        <title>Comparative genomics and taxonomic characterization of three novel marine species of genus Reichenbachiella exhibiting antioxidant and polysaccharide degradation activities.</title>
        <authorList>
            <person name="Muhammad N."/>
            <person name="Lee Y.-J."/>
            <person name="Ko J."/>
            <person name="Kim S.-G."/>
        </authorList>
    </citation>
    <scope>NUCLEOTIDE SEQUENCE</scope>
    <source>
        <strain evidence="2">Wsw4-B4</strain>
    </source>
</reference>
<dbReference type="Pfam" id="PF05299">
    <property type="entry name" value="Peptidase_M61"/>
    <property type="match status" value="1"/>
</dbReference>
<dbReference type="RefSeq" id="WP_263051497.1">
    <property type="nucleotide sequence ID" value="NZ_CP106735.1"/>
</dbReference>
<dbReference type="PIRSF" id="PIRSF016493">
    <property type="entry name" value="Glycyl_aminpptds"/>
    <property type="match status" value="1"/>
</dbReference>
<dbReference type="Gene3D" id="1.10.390.10">
    <property type="entry name" value="Neutral Protease Domain 2"/>
    <property type="match status" value="1"/>
</dbReference>
<proteinExistence type="predicted"/>
<dbReference type="Pfam" id="PF17899">
    <property type="entry name" value="Peptidase_M61_N"/>
    <property type="match status" value="1"/>
</dbReference>
<name>A0ABY6D0T4_9BACT</name>
<evidence type="ECO:0000313" key="2">
    <source>
        <dbReference type="EMBL" id="UXX79766.1"/>
    </source>
</evidence>